<comment type="caution">
    <text evidence="2">The sequence shown here is derived from an EMBL/GenBank/DDBJ whole genome shotgun (WGS) entry which is preliminary data.</text>
</comment>
<reference evidence="2" key="1">
    <citation type="journal article" date="2020" name="Microb. Genom.">
        <title>Genetic diversity of clinical and environmental Mucorales isolates obtained from an investigation of mucormycosis cases among solid organ transplant recipients.</title>
        <authorList>
            <person name="Nguyen M.H."/>
            <person name="Kaul D."/>
            <person name="Muto C."/>
            <person name="Cheng S.J."/>
            <person name="Richter R.A."/>
            <person name="Bruno V.M."/>
            <person name="Liu G."/>
            <person name="Beyhan S."/>
            <person name="Sundermann A.J."/>
            <person name="Mounaud S."/>
            <person name="Pasculle A.W."/>
            <person name="Nierman W.C."/>
            <person name="Driscoll E."/>
            <person name="Cumbie R."/>
            <person name="Clancy C.J."/>
            <person name="Dupont C.L."/>
        </authorList>
    </citation>
    <scope>NUCLEOTIDE SEQUENCE</scope>
    <source>
        <strain evidence="2">GL16</strain>
    </source>
</reference>
<dbReference type="PANTHER" id="PTHR14942:SF0">
    <property type="entry name" value="U11_U12 SMALL NUCLEAR RIBONUCLEOPROTEIN 25 KDA PROTEIN"/>
    <property type="match status" value="1"/>
</dbReference>
<evidence type="ECO:0000313" key="2">
    <source>
        <dbReference type="EMBL" id="KAG1537549.1"/>
    </source>
</evidence>
<dbReference type="GO" id="GO:0005689">
    <property type="term" value="C:U12-type spliceosomal complex"/>
    <property type="evidence" value="ECO:0007669"/>
    <property type="project" value="TreeGrafter"/>
</dbReference>
<dbReference type="InterPro" id="IPR040610">
    <property type="entry name" value="SNRNP25_ubiquitin"/>
</dbReference>
<dbReference type="InterPro" id="IPR039690">
    <property type="entry name" value="SNRNP25"/>
</dbReference>
<dbReference type="PANTHER" id="PTHR14942">
    <property type="entry name" value="U11/U12 SMALL NUCLEAR RIBONUCLEOPROTEIN 25 KDA PROTEIN"/>
    <property type="match status" value="1"/>
</dbReference>
<dbReference type="SUPFAM" id="SSF54236">
    <property type="entry name" value="Ubiquitin-like"/>
    <property type="match status" value="1"/>
</dbReference>
<feature type="domain" description="SNRNP25 ubiquitin-like" evidence="1">
    <location>
        <begin position="50"/>
        <end position="137"/>
    </location>
</feature>
<name>A0A9P6Y2B9_RHIOR</name>
<dbReference type="CDD" id="cd17058">
    <property type="entry name" value="Ubl_SNRNP25"/>
    <property type="match status" value="1"/>
</dbReference>
<organism evidence="2 3">
    <name type="scientific">Rhizopus oryzae</name>
    <name type="common">Mucormycosis agent</name>
    <name type="synonym">Rhizopus arrhizus var. delemar</name>
    <dbReference type="NCBI Taxonomy" id="64495"/>
    <lineage>
        <taxon>Eukaryota</taxon>
        <taxon>Fungi</taxon>
        <taxon>Fungi incertae sedis</taxon>
        <taxon>Mucoromycota</taxon>
        <taxon>Mucoromycotina</taxon>
        <taxon>Mucoromycetes</taxon>
        <taxon>Mucorales</taxon>
        <taxon>Mucorineae</taxon>
        <taxon>Rhizopodaceae</taxon>
        <taxon>Rhizopus</taxon>
    </lineage>
</organism>
<evidence type="ECO:0000313" key="3">
    <source>
        <dbReference type="Proteomes" id="UP000717996"/>
    </source>
</evidence>
<dbReference type="AlphaFoldDB" id="A0A9P6Y2B9"/>
<evidence type="ECO:0000259" key="1">
    <source>
        <dbReference type="Pfam" id="PF18036"/>
    </source>
</evidence>
<sequence length="154" mass="18400">MSKSPQRLIEELEKEINRILNDELLKDVNLAMSTEELDALIAVEQEQAYRIKIERESLKPINLIVGQSNTVKDIKKLIQVKLERLEKDEKTGRKRKISWKYIWRTYCLTFENTRLLEDTAVVSQLGIKQNSILKFARLHHEKGNHRKAWKWYRR</sequence>
<dbReference type="Proteomes" id="UP000717996">
    <property type="component" value="Unassembled WGS sequence"/>
</dbReference>
<dbReference type="Pfam" id="PF18036">
    <property type="entry name" value="Ubiquitin_4"/>
    <property type="match status" value="1"/>
</dbReference>
<dbReference type="EMBL" id="JAANIT010002094">
    <property type="protein sequence ID" value="KAG1537549.1"/>
    <property type="molecule type" value="Genomic_DNA"/>
</dbReference>
<accession>A0A9P6Y2B9</accession>
<proteinExistence type="predicted"/>
<dbReference type="InterPro" id="IPR029071">
    <property type="entry name" value="Ubiquitin-like_domsf"/>
</dbReference>
<protein>
    <recommendedName>
        <fullName evidence="1">SNRNP25 ubiquitin-like domain-containing protein</fullName>
    </recommendedName>
</protein>
<gene>
    <name evidence="2" type="ORF">G6F51_010305</name>
</gene>
<dbReference type="GO" id="GO:0000398">
    <property type="term" value="P:mRNA splicing, via spliceosome"/>
    <property type="evidence" value="ECO:0007669"/>
    <property type="project" value="InterPro"/>
</dbReference>
<dbReference type="Gene3D" id="3.10.20.90">
    <property type="entry name" value="Phosphatidylinositol 3-kinase Catalytic Subunit, Chain A, domain 1"/>
    <property type="match status" value="1"/>
</dbReference>
<dbReference type="OrthoDB" id="72819at2759"/>